<dbReference type="AlphaFoldDB" id="A0A1H0MI60"/>
<evidence type="ECO:0000259" key="3">
    <source>
        <dbReference type="Pfam" id="PF26337"/>
    </source>
</evidence>
<evidence type="ECO:0008006" key="6">
    <source>
        <dbReference type="Google" id="ProtNLM"/>
    </source>
</evidence>
<evidence type="ECO:0000259" key="2">
    <source>
        <dbReference type="Pfam" id="PF26334"/>
    </source>
</evidence>
<feature type="domain" description="Glucosyltransferase 3-like C-terminal" evidence="3">
    <location>
        <begin position="178"/>
        <end position="342"/>
    </location>
</feature>
<dbReference type="Gene3D" id="3.40.50.2000">
    <property type="entry name" value="Glycogen Phosphorylase B"/>
    <property type="match status" value="2"/>
</dbReference>
<name>A0A1H0MI60_STREI</name>
<protein>
    <recommendedName>
        <fullName evidence="6">Beta-1,6-galactofuranosyltransferase</fullName>
    </recommendedName>
</protein>
<organism evidence="4 5">
    <name type="scientific">Streptococcus equinus</name>
    <name type="common">Streptococcus bovis</name>
    <dbReference type="NCBI Taxonomy" id="1335"/>
    <lineage>
        <taxon>Bacteria</taxon>
        <taxon>Bacillati</taxon>
        <taxon>Bacillota</taxon>
        <taxon>Bacilli</taxon>
        <taxon>Lactobacillales</taxon>
        <taxon>Streptococcaceae</taxon>
        <taxon>Streptococcus</taxon>
    </lineage>
</organism>
<keyword evidence="1" id="KW-0808">Transferase</keyword>
<dbReference type="Pfam" id="PF26334">
    <property type="entry name" value="Gtf3_N"/>
    <property type="match status" value="1"/>
</dbReference>
<dbReference type="Pfam" id="PF26337">
    <property type="entry name" value="Gtf3_C"/>
    <property type="match status" value="1"/>
</dbReference>
<evidence type="ECO:0000313" key="5">
    <source>
        <dbReference type="Proteomes" id="UP000183816"/>
    </source>
</evidence>
<sequence>MYQIVEISETLMHAGSKATSDVAEILSQLGVEALEIMTLPENKNPIKKVIRQSNYVNQWKIIYQKVENDSILFLQNPFYHKQYGRFTQLKNLKKKKNIKVISIVHDVGELRGSFNSNYYKDEFSQMIELADILIVHNERMKQWFIEHGVPSSKMFVLEIFDYLTDKSLKETSNFDKTITVAGNLSRNKSPYVYKLNQLLNLNVNLYGVNYELNSDTTNVVYKGAFPSNQIPHELNIGFGLVWDGDSLETCSGATGNYLKFNNPHKLSLYLASGIPVIVWEESAEAAFVLKHDVGFTVSSIYEITNHLNKMTLRDYLNYQKNAVNLGQKLQDGYFTQKVVADAVKSLK</sequence>
<reference evidence="4 5" key="1">
    <citation type="submission" date="2016-10" db="EMBL/GenBank/DDBJ databases">
        <authorList>
            <person name="de Groot N.N."/>
        </authorList>
    </citation>
    <scope>NUCLEOTIDE SEQUENCE [LARGE SCALE GENOMIC DNA]</scope>
    <source>
        <strain evidence="4 5">Sb04</strain>
    </source>
</reference>
<dbReference type="SUPFAM" id="SSF53756">
    <property type="entry name" value="UDP-Glycosyltransferase/glycogen phosphorylase"/>
    <property type="match status" value="1"/>
</dbReference>
<dbReference type="InterPro" id="IPR058591">
    <property type="entry name" value="Gtf3_N"/>
</dbReference>
<proteinExistence type="predicted"/>
<gene>
    <name evidence="4" type="ORF">SAMN05216347_102355</name>
</gene>
<dbReference type="InterPro" id="IPR058592">
    <property type="entry name" value="Gtf3_C"/>
</dbReference>
<dbReference type="PIRSF" id="PIRSF007023">
    <property type="entry name" value="UDP-Galf_transf"/>
    <property type="match status" value="1"/>
</dbReference>
<evidence type="ECO:0000256" key="1">
    <source>
        <dbReference type="ARBA" id="ARBA00022679"/>
    </source>
</evidence>
<dbReference type="Proteomes" id="UP000183816">
    <property type="component" value="Unassembled WGS sequence"/>
</dbReference>
<feature type="domain" description="Glucosyltransferase 3-like N-terminal" evidence="2">
    <location>
        <begin position="2"/>
        <end position="159"/>
    </location>
</feature>
<evidence type="ECO:0000313" key="4">
    <source>
        <dbReference type="EMBL" id="SDO80143.1"/>
    </source>
</evidence>
<accession>A0A1H0MI60</accession>
<dbReference type="EMBL" id="FNJK01000002">
    <property type="protein sequence ID" value="SDO80143.1"/>
    <property type="molecule type" value="Genomic_DNA"/>
</dbReference>